<gene>
    <name evidence="1" type="ORF">ANN_23281</name>
</gene>
<dbReference type="EMBL" id="JAJSOF020000025">
    <property type="protein sequence ID" value="KAJ4434713.1"/>
    <property type="molecule type" value="Genomic_DNA"/>
</dbReference>
<keyword evidence="2" id="KW-1185">Reference proteome</keyword>
<proteinExistence type="predicted"/>
<comment type="caution">
    <text evidence="1">The sequence shown here is derived from an EMBL/GenBank/DDBJ whole genome shotgun (WGS) entry which is preliminary data.</text>
</comment>
<dbReference type="InterPro" id="IPR001888">
    <property type="entry name" value="Transposase_1"/>
</dbReference>
<dbReference type="Pfam" id="PF01359">
    <property type="entry name" value="Transposase_1"/>
    <property type="match status" value="1"/>
</dbReference>
<protein>
    <submittedName>
        <fullName evidence="1">Uncharacterized protein</fullName>
    </submittedName>
</protein>
<name>A0ABQ8SKQ9_PERAM</name>
<sequence>MRDPRCEAASHKPNYMRDSEWFLWLRGLRTSHLEAKTTRYLSCSSVLGELGVAPRMLHASVQKTKAVERLMHIIVECIGNGGWEVLPRSLYSADLESSHCHVLRPSNDNLKKRSTSKITSSSFWKCLPRNDFFIRAERKKSLGAISGEYGGWKHVDSPPPKKAKTQPSSGKVMLSVFWDIQGVVLTDYAQKGQTITGAYYRNLLTRLREAIKTKRPRGSFCFMTTPQLILHKTQSHTLLL</sequence>
<reference evidence="1 2" key="1">
    <citation type="journal article" date="2022" name="Allergy">
        <title>Genome assembly and annotation of Periplaneta americana reveal a comprehensive cockroach allergen profile.</title>
        <authorList>
            <person name="Wang L."/>
            <person name="Xiong Q."/>
            <person name="Saelim N."/>
            <person name="Wang L."/>
            <person name="Nong W."/>
            <person name="Wan A.T."/>
            <person name="Shi M."/>
            <person name="Liu X."/>
            <person name="Cao Q."/>
            <person name="Hui J.H.L."/>
            <person name="Sookrung N."/>
            <person name="Leung T.F."/>
            <person name="Tungtrongchitr A."/>
            <person name="Tsui S.K.W."/>
        </authorList>
    </citation>
    <scope>NUCLEOTIDE SEQUENCE [LARGE SCALE GENOMIC DNA]</scope>
    <source>
        <strain evidence="1">PWHHKU_190912</strain>
    </source>
</reference>
<evidence type="ECO:0000313" key="2">
    <source>
        <dbReference type="Proteomes" id="UP001148838"/>
    </source>
</evidence>
<dbReference type="InterPro" id="IPR036397">
    <property type="entry name" value="RNaseH_sf"/>
</dbReference>
<dbReference type="Proteomes" id="UP001148838">
    <property type="component" value="Unassembled WGS sequence"/>
</dbReference>
<dbReference type="PANTHER" id="PTHR46060">
    <property type="entry name" value="MARINER MOS1 TRANSPOSASE-LIKE PROTEIN"/>
    <property type="match status" value="1"/>
</dbReference>
<dbReference type="PANTHER" id="PTHR46060:SF1">
    <property type="entry name" value="MARINER MOS1 TRANSPOSASE-LIKE PROTEIN"/>
    <property type="match status" value="1"/>
</dbReference>
<dbReference type="Gene3D" id="3.30.420.10">
    <property type="entry name" value="Ribonuclease H-like superfamily/Ribonuclease H"/>
    <property type="match status" value="1"/>
</dbReference>
<organism evidence="1 2">
    <name type="scientific">Periplaneta americana</name>
    <name type="common">American cockroach</name>
    <name type="synonym">Blatta americana</name>
    <dbReference type="NCBI Taxonomy" id="6978"/>
    <lineage>
        <taxon>Eukaryota</taxon>
        <taxon>Metazoa</taxon>
        <taxon>Ecdysozoa</taxon>
        <taxon>Arthropoda</taxon>
        <taxon>Hexapoda</taxon>
        <taxon>Insecta</taxon>
        <taxon>Pterygota</taxon>
        <taxon>Neoptera</taxon>
        <taxon>Polyneoptera</taxon>
        <taxon>Dictyoptera</taxon>
        <taxon>Blattodea</taxon>
        <taxon>Blattoidea</taxon>
        <taxon>Blattidae</taxon>
        <taxon>Blattinae</taxon>
        <taxon>Periplaneta</taxon>
    </lineage>
</organism>
<accession>A0ABQ8SKQ9</accession>
<dbReference type="InterPro" id="IPR052709">
    <property type="entry name" value="Transposase-MT_Hybrid"/>
</dbReference>
<evidence type="ECO:0000313" key="1">
    <source>
        <dbReference type="EMBL" id="KAJ4434713.1"/>
    </source>
</evidence>